<reference evidence="3" key="1">
    <citation type="submission" date="2017-02" db="EMBL/GenBank/DDBJ databases">
        <authorList>
            <person name="Varghese N."/>
            <person name="Submissions S."/>
        </authorList>
    </citation>
    <scope>NUCLEOTIDE SEQUENCE [LARGE SCALE GENOMIC DNA]</scope>
    <source>
        <strain evidence="3">DSM 22385</strain>
    </source>
</reference>
<keyword evidence="3" id="KW-1185">Reference proteome</keyword>
<protein>
    <recommendedName>
        <fullName evidence="4">Rhodanese-like domain-containing protein</fullName>
    </recommendedName>
</protein>
<proteinExistence type="predicted"/>
<evidence type="ECO:0000313" key="2">
    <source>
        <dbReference type="EMBL" id="SKB82598.1"/>
    </source>
</evidence>
<evidence type="ECO:0000313" key="3">
    <source>
        <dbReference type="Proteomes" id="UP000189981"/>
    </source>
</evidence>
<keyword evidence="1" id="KW-0732">Signal</keyword>
<dbReference type="OrthoDB" id="760650at2"/>
<dbReference type="RefSeq" id="WP_079703465.1">
    <property type="nucleotide sequence ID" value="NZ_FUYR01000003.1"/>
</dbReference>
<name>A0A1T5EFK4_9SPHI</name>
<dbReference type="AlphaFoldDB" id="A0A1T5EFK4"/>
<evidence type="ECO:0008006" key="4">
    <source>
        <dbReference type="Google" id="ProtNLM"/>
    </source>
</evidence>
<dbReference type="STRING" id="572036.SAMN05661099_2953"/>
<feature type="signal peptide" evidence="1">
    <location>
        <begin position="1"/>
        <end position="29"/>
    </location>
</feature>
<dbReference type="EMBL" id="FUYR01000003">
    <property type="protein sequence ID" value="SKB82598.1"/>
    <property type="molecule type" value="Genomic_DNA"/>
</dbReference>
<gene>
    <name evidence="2" type="ORF">SAMN05661099_2953</name>
</gene>
<evidence type="ECO:0000256" key="1">
    <source>
        <dbReference type="SAM" id="SignalP"/>
    </source>
</evidence>
<feature type="chain" id="PRO_5013273226" description="Rhodanese-like domain-containing protein" evidence="1">
    <location>
        <begin position="30"/>
        <end position="164"/>
    </location>
</feature>
<dbReference type="Proteomes" id="UP000189981">
    <property type="component" value="Unassembled WGS sequence"/>
</dbReference>
<organism evidence="2 3">
    <name type="scientific">Daejeonella lutea</name>
    <dbReference type="NCBI Taxonomy" id="572036"/>
    <lineage>
        <taxon>Bacteria</taxon>
        <taxon>Pseudomonadati</taxon>
        <taxon>Bacteroidota</taxon>
        <taxon>Sphingobacteriia</taxon>
        <taxon>Sphingobacteriales</taxon>
        <taxon>Sphingobacteriaceae</taxon>
        <taxon>Daejeonella</taxon>
    </lineage>
</organism>
<sequence>MKNKSISVIKYFSLIVLFCTMAVSNIAKAQISQGSAVSLDKPNLWTSKDLIEPAELASILKGKKSSHPLILNIGVVENIQGAKSMGAASKKENVDKLQAQLKSVPKNTKVVIYCGCCPFDKCPNIRPAFSMMKQMGFHNGKLLNIPVNIKQNWIAKGYPMLSNN</sequence>
<accession>A0A1T5EFK4</accession>